<evidence type="ECO:0000256" key="3">
    <source>
        <dbReference type="ARBA" id="ARBA00012151"/>
    </source>
</evidence>
<comment type="cofactor">
    <cofactor evidence="10">
        <name>Zn(2+)</name>
        <dbReference type="ChEBI" id="CHEBI:29105"/>
    </cofactor>
    <text evidence="10">Divalent metal cations. Probably Zn(2+).</text>
</comment>
<dbReference type="InterPro" id="IPR007269">
    <property type="entry name" value="ICMT_MeTrfase"/>
</dbReference>
<evidence type="ECO:0000256" key="2">
    <source>
        <dbReference type="ARBA" id="ARBA00009140"/>
    </source>
</evidence>
<dbReference type="EC" id="2.1.1.100" evidence="3 10"/>
<name>A0A6A4LAE8_9ERIC</name>
<keyword evidence="9 10" id="KW-0472">Membrane</keyword>
<comment type="catalytic activity">
    <reaction evidence="10">
        <text>[protein]-C-terminal S-[(2E,6E)-farnesyl]-L-cysteine + S-adenosyl-L-methionine = [protein]-C-terminal S-[(2E,6E)-farnesyl]-L-cysteine methyl ester + S-adenosyl-L-homocysteine</text>
        <dbReference type="Rhea" id="RHEA:21672"/>
        <dbReference type="Rhea" id="RHEA-COMP:12125"/>
        <dbReference type="Rhea" id="RHEA-COMP:12126"/>
        <dbReference type="ChEBI" id="CHEBI:57856"/>
        <dbReference type="ChEBI" id="CHEBI:59789"/>
        <dbReference type="ChEBI" id="CHEBI:90510"/>
        <dbReference type="ChEBI" id="CHEBI:90511"/>
        <dbReference type="EC" id="2.1.1.100"/>
    </reaction>
</comment>
<comment type="similarity">
    <text evidence="2 10">Belongs to the class VI-like SAM-binding methyltransferase superfamily. Isoprenylcysteine carboxyl methyltransferase family.</text>
</comment>
<evidence type="ECO:0000256" key="7">
    <source>
        <dbReference type="ARBA" id="ARBA00022692"/>
    </source>
</evidence>
<evidence type="ECO:0000256" key="8">
    <source>
        <dbReference type="ARBA" id="ARBA00022989"/>
    </source>
</evidence>
<comment type="subcellular location">
    <subcellularLocation>
        <location evidence="10">Endoplasmic reticulum membrane</location>
        <topology evidence="10">Multi-pass membrane protein</topology>
    </subcellularLocation>
    <subcellularLocation>
        <location evidence="1">Membrane</location>
        <topology evidence="1">Multi-pass membrane protein</topology>
    </subcellularLocation>
</comment>
<organism evidence="11 12">
    <name type="scientific">Rhododendron williamsianum</name>
    <dbReference type="NCBI Taxonomy" id="262921"/>
    <lineage>
        <taxon>Eukaryota</taxon>
        <taxon>Viridiplantae</taxon>
        <taxon>Streptophyta</taxon>
        <taxon>Embryophyta</taxon>
        <taxon>Tracheophyta</taxon>
        <taxon>Spermatophyta</taxon>
        <taxon>Magnoliopsida</taxon>
        <taxon>eudicotyledons</taxon>
        <taxon>Gunneridae</taxon>
        <taxon>Pentapetalae</taxon>
        <taxon>asterids</taxon>
        <taxon>Ericales</taxon>
        <taxon>Ericaceae</taxon>
        <taxon>Ericoideae</taxon>
        <taxon>Rhodoreae</taxon>
        <taxon>Rhododendron</taxon>
    </lineage>
</organism>
<dbReference type="GO" id="GO:0032259">
    <property type="term" value="P:methylation"/>
    <property type="evidence" value="ECO:0007669"/>
    <property type="project" value="UniProtKB-KW"/>
</dbReference>
<sequence>MSFLKHLQHAVESYFFLVQLSRSATFSEIFSYTACRQIKCDAEVSFAFQKLYSGYDFCTTPRVVWMFYFFPGLKEHWWISSIGLAMLVMGEVIRKMAIIIAAQAFTHLIKIYHEDHHKLVTSGVYSFVRHTGYCGFFIWSIGTQIMLGNPISTVAFAVVVWNLFARQIPYEEYFFRQFFGSEYDEYAHRLPSGVPFVK</sequence>
<gene>
    <name evidence="11" type="ORF">C3L33_15240</name>
</gene>
<keyword evidence="7 10" id="KW-0812">Transmembrane</keyword>
<keyword evidence="4 10" id="KW-0489">Methyltransferase</keyword>
<evidence type="ECO:0000256" key="10">
    <source>
        <dbReference type="RuleBase" id="RU362022"/>
    </source>
</evidence>
<dbReference type="AlphaFoldDB" id="A0A6A4LAE8"/>
<reference evidence="11 12" key="1">
    <citation type="journal article" date="2019" name="Genome Biol. Evol.">
        <title>The Rhododendron genome and chromosomal organization provide insight into shared whole-genome duplications across the heath family (Ericaceae).</title>
        <authorList>
            <person name="Soza V.L."/>
            <person name="Lindsley D."/>
            <person name="Waalkes A."/>
            <person name="Ramage E."/>
            <person name="Patwardhan R.P."/>
            <person name="Burton J.N."/>
            <person name="Adey A."/>
            <person name="Kumar A."/>
            <person name="Qiu R."/>
            <person name="Shendure J."/>
            <person name="Hall B."/>
        </authorList>
    </citation>
    <scope>NUCLEOTIDE SEQUENCE [LARGE SCALE GENOMIC DNA]</scope>
    <source>
        <strain evidence="11">RSF 1966-606</strain>
    </source>
</reference>
<evidence type="ECO:0000256" key="9">
    <source>
        <dbReference type="ARBA" id="ARBA00023136"/>
    </source>
</evidence>
<comment type="caution">
    <text evidence="10">Lacks conserved residue(s) required for the propagation of feature annotation.</text>
</comment>
<keyword evidence="6 10" id="KW-0949">S-adenosyl-L-methionine</keyword>
<evidence type="ECO:0000256" key="1">
    <source>
        <dbReference type="ARBA" id="ARBA00004141"/>
    </source>
</evidence>
<dbReference type="Pfam" id="PF04140">
    <property type="entry name" value="ICMT"/>
    <property type="match status" value="1"/>
</dbReference>
<keyword evidence="10" id="KW-0256">Endoplasmic reticulum</keyword>
<dbReference type="GO" id="GO:0005789">
    <property type="term" value="C:endoplasmic reticulum membrane"/>
    <property type="evidence" value="ECO:0007669"/>
    <property type="project" value="UniProtKB-SubCell"/>
</dbReference>
<evidence type="ECO:0000256" key="4">
    <source>
        <dbReference type="ARBA" id="ARBA00022603"/>
    </source>
</evidence>
<protein>
    <recommendedName>
        <fullName evidence="3 10">Protein-S-isoprenylcysteine O-methyltransferase</fullName>
        <ecNumber evidence="3 10">2.1.1.100</ecNumber>
    </recommendedName>
</protein>
<feature type="transmembrane region" description="Helical" evidence="10">
    <location>
        <begin position="76"/>
        <end position="93"/>
    </location>
</feature>
<dbReference type="PANTHER" id="PTHR12714">
    <property type="entry name" value="PROTEIN-S ISOPRENYLCYSTEINE O-METHYLTRANSFERASE"/>
    <property type="match status" value="1"/>
</dbReference>
<proteinExistence type="inferred from homology"/>
<keyword evidence="5" id="KW-0808">Transferase</keyword>
<keyword evidence="12" id="KW-1185">Reference proteome</keyword>
<dbReference type="GO" id="GO:0004671">
    <property type="term" value="F:protein C-terminal S-isoprenylcysteine carboxyl O-methyltransferase activity"/>
    <property type="evidence" value="ECO:0007669"/>
    <property type="project" value="UniProtKB-EC"/>
</dbReference>
<dbReference type="PROSITE" id="PS51564">
    <property type="entry name" value="SAM_ICMT"/>
    <property type="match status" value="1"/>
</dbReference>
<dbReference type="Gene3D" id="1.20.120.1630">
    <property type="match status" value="1"/>
</dbReference>
<dbReference type="OrthoDB" id="422086at2759"/>
<dbReference type="EMBL" id="QEFC01002338">
    <property type="protein sequence ID" value="KAE9452861.1"/>
    <property type="molecule type" value="Genomic_DNA"/>
</dbReference>
<dbReference type="Proteomes" id="UP000428333">
    <property type="component" value="Linkage Group LG09"/>
</dbReference>
<accession>A0A6A4LAE8</accession>
<comment type="caution">
    <text evidence="11">The sequence shown here is derived from an EMBL/GenBank/DDBJ whole genome shotgun (WGS) entry which is preliminary data.</text>
</comment>
<evidence type="ECO:0000313" key="12">
    <source>
        <dbReference type="Proteomes" id="UP000428333"/>
    </source>
</evidence>
<dbReference type="PANTHER" id="PTHR12714:SF9">
    <property type="entry name" value="PROTEIN-S-ISOPRENYLCYSTEINE O-METHYLTRANSFERASE"/>
    <property type="match status" value="1"/>
</dbReference>
<keyword evidence="8 10" id="KW-1133">Transmembrane helix</keyword>
<evidence type="ECO:0000313" key="11">
    <source>
        <dbReference type="EMBL" id="KAE9452861.1"/>
    </source>
</evidence>
<feature type="non-terminal residue" evidence="11">
    <location>
        <position position="1"/>
    </location>
</feature>
<evidence type="ECO:0000256" key="6">
    <source>
        <dbReference type="ARBA" id="ARBA00022691"/>
    </source>
</evidence>
<dbReference type="InterPro" id="IPR025770">
    <property type="entry name" value="PPMT_MeTrfase"/>
</dbReference>
<evidence type="ECO:0000256" key="5">
    <source>
        <dbReference type="ARBA" id="ARBA00022679"/>
    </source>
</evidence>